<dbReference type="PANTHER" id="PTHR34658:SF2">
    <property type="entry name" value="OS01G0151800 PROTEIN"/>
    <property type="match status" value="1"/>
</dbReference>
<dbReference type="Proteomes" id="UP001190926">
    <property type="component" value="Unassembled WGS sequence"/>
</dbReference>
<keyword evidence="1" id="KW-0472">Membrane</keyword>
<protein>
    <submittedName>
        <fullName evidence="2">Forkhead box protein G1</fullName>
    </submittedName>
</protein>
<keyword evidence="1" id="KW-0812">Transmembrane</keyword>
<accession>A0AAD4J3I4</accession>
<dbReference type="EMBL" id="SDAM02000166">
    <property type="protein sequence ID" value="KAH6826439.1"/>
    <property type="molecule type" value="Genomic_DNA"/>
</dbReference>
<organism evidence="2 3">
    <name type="scientific">Perilla frutescens var. hirtella</name>
    <name type="common">Perilla citriodora</name>
    <name type="synonym">Perilla setoyensis</name>
    <dbReference type="NCBI Taxonomy" id="608512"/>
    <lineage>
        <taxon>Eukaryota</taxon>
        <taxon>Viridiplantae</taxon>
        <taxon>Streptophyta</taxon>
        <taxon>Embryophyta</taxon>
        <taxon>Tracheophyta</taxon>
        <taxon>Spermatophyta</taxon>
        <taxon>Magnoliopsida</taxon>
        <taxon>eudicotyledons</taxon>
        <taxon>Gunneridae</taxon>
        <taxon>Pentapetalae</taxon>
        <taxon>asterids</taxon>
        <taxon>lamiids</taxon>
        <taxon>Lamiales</taxon>
        <taxon>Lamiaceae</taxon>
        <taxon>Nepetoideae</taxon>
        <taxon>Elsholtzieae</taxon>
        <taxon>Perilla</taxon>
    </lineage>
</organism>
<evidence type="ECO:0000256" key="1">
    <source>
        <dbReference type="SAM" id="Phobius"/>
    </source>
</evidence>
<feature type="transmembrane region" description="Helical" evidence="1">
    <location>
        <begin position="94"/>
        <end position="117"/>
    </location>
</feature>
<name>A0AAD4J3I4_PERFH</name>
<proteinExistence type="predicted"/>
<evidence type="ECO:0000313" key="3">
    <source>
        <dbReference type="Proteomes" id="UP001190926"/>
    </source>
</evidence>
<sequence length="124" mass="13248">MSLGSLIRNSILPHPRWPMLVYAATWTSILTATVAMASFTPEIAFVSAVTPTSSLSQACTMTIPAASIRLPLDIPSHNFCFPSQLFKRSGIDMLVPPIFAAVIVAASACAVKAIGLWEAEDDQI</sequence>
<keyword evidence="3" id="KW-1185">Reference proteome</keyword>
<keyword evidence="1" id="KW-1133">Transmembrane helix</keyword>
<dbReference type="PANTHER" id="PTHR34658">
    <property type="entry name" value="OS01G0151800 PROTEIN"/>
    <property type="match status" value="1"/>
</dbReference>
<gene>
    <name evidence="2" type="ORF">C2S53_013533</name>
</gene>
<dbReference type="AlphaFoldDB" id="A0AAD4J3I4"/>
<reference evidence="2 3" key="1">
    <citation type="journal article" date="2021" name="Nat. Commun.">
        <title>Incipient diploidization of the medicinal plant Perilla within 10,000 years.</title>
        <authorList>
            <person name="Zhang Y."/>
            <person name="Shen Q."/>
            <person name="Leng L."/>
            <person name="Zhang D."/>
            <person name="Chen S."/>
            <person name="Shi Y."/>
            <person name="Ning Z."/>
            <person name="Chen S."/>
        </authorList>
    </citation>
    <scope>NUCLEOTIDE SEQUENCE [LARGE SCALE GENOMIC DNA]</scope>
    <source>
        <strain evidence="3">cv. PC099</strain>
    </source>
</reference>
<evidence type="ECO:0000313" key="2">
    <source>
        <dbReference type="EMBL" id="KAH6826439.1"/>
    </source>
</evidence>
<feature type="transmembrane region" description="Helical" evidence="1">
    <location>
        <begin position="20"/>
        <end position="39"/>
    </location>
</feature>
<comment type="caution">
    <text evidence="2">The sequence shown here is derived from an EMBL/GenBank/DDBJ whole genome shotgun (WGS) entry which is preliminary data.</text>
</comment>